<dbReference type="InterPro" id="IPR012347">
    <property type="entry name" value="Ferritin-like"/>
</dbReference>
<dbReference type="Pfam" id="PF14530">
    <property type="entry name" value="DUF4439"/>
    <property type="match status" value="1"/>
</dbReference>
<accession>F6FRY3</accession>
<feature type="region of interest" description="Disordered" evidence="1">
    <location>
        <begin position="103"/>
        <end position="128"/>
    </location>
</feature>
<evidence type="ECO:0000259" key="2">
    <source>
        <dbReference type="Pfam" id="PF14530"/>
    </source>
</evidence>
<organism evidence="4">
    <name type="scientific">Isoptericola variabilis (strain 225)</name>
    <dbReference type="NCBI Taxonomy" id="743718"/>
    <lineage>
        <taxon>Bacteria</taxon>
        <taxon>Bacillati</taxon>
        <taxon>Actinomycetota</taxon>
        <taxon>Actinomycetes</taxon>
        <taxon>Micrococcales</taxon>
        <taxon>Promicromonosporaceae</taxon>
        <taxon>Isoptericola</taxon>
    </lineage>
</organism>
<dbReference type="AlphaFoldDB" id="F6FRY3"/>
<proteinExistence type="predicted"/>
<dbReference type="InterPro" id="IPR029447">
    <property type="entry name" value="DUF4439"/>
</dbReference>
<feature type="domain" description="DUF4439" evidence="2">
    <location>
        <begin position="243"/>
        <end position="369"/>
    </location>
</feature>
<dbReference type="Gene3D" id="1.20.1260.10">
    <property type="match status" value="1"/>
</dbReference>
<gene>
    <name evidence="3" type="ordered locus">Isova_1215</name>
</gene>
<dbReference type="Proteomes" id="UP000009236">
    <property type="component" value="Chromosome"/>
</dbReference>
<feature type="compositionally biased region" description="Polar residues" evidence="1">
    <location>
        <begin position="112"/>
        <end position="124"/>
    </location>
</feature>
<feature type="compositionally biased region" description="Low complexity" evidence="1">
    <location>
        <begin position="204"/>
        <end position="222"/>
    </location>
</feature>
<dbReference type="InterPro" id="IPR009078">
    <property type="entry name" value="Ferritin-like_SF"/>
</dbReference>
<evidence type="ECO:0000256" key="1">
    <source>
        <dbReference type="SAM" id="MobiDB-lite"/>
    </source>
</evidence>
<dbReference type="eggNOG" id="ENOG503330E">
    <property type="taxonomic scope" value="Bacteria"/>
</dbReference>
<protein>
    <recommendedName>
        <fullName evidence="2">DUF4439 domain-containing protein</fullName>
    </recommendedName>
</protein>
<sequence length="373" mass="37601">MEPHPAPARTGERHRRRAVAVVAAVVAAVLAGGCGVRLETPPPSEPVPDALEVVRRTAVADALVVAEQAEQLAAGAGDEALLAELERVGAAARLQAAELGGVYDSGLDDPTPSASPQVSETTEPVTPADLVRTLSDAAARSRSAASTTTDGPLARLLASVGASQTVSATRLAGMTDAEPPAHVAPEIPVPPEPGTDEADGSDDGAGASDTAGASPDPADASPGPEPSPSPDGTPEGLTADDLAALVAGEDAAGFALRQRAAMAEGEARGQLLARAEVHTARGEAWARFAGTHGTDQDPRRVAYVVPDREELDDTALARTLEEDLAVDYASLVATSAPGTRGVLVDLLVDAALAVDAWGGPPSAFPGLPEQAED</sequence>
<dbReference type="STRING" id="743718.Isova_1215"/>
<evidence type="ECO:0000313" key="3">
    <source>
        <dbReference type="EMBL" id="AEG43984.1"/>
    </source>
</evidence>
<evidence type="ECO:0000313" key="4">
    <source>
        <dbReference type="Proteomes" id="UP000009236"/>
    </source>
</evidence>
<name>F6FRY3_ISOV2</name>
<reference evidence="3 4" key="1">
    <citation type="submission" date="2011-05" db="EMBL/GenBank/DDBJ databases">
        <title>Complete sequence of Isoptericola variabilis 225.</title>
        <authorList>
            <consortium name="US DOE Joint Genome Institute"/>
            <person name="Lucas S."/>
            <person name="Han J."/>
            <person name="Lapidus A."/>
            <person name="Cheng J.-F."/>
            <person name="Goodwin L."/>
            <person name="Pitluck S."/>
            <person name="Peters L."/>
            <person name="Mikhailova N."/>
            <person name="Zeytun A."/>
            <person name="Han C."/>
            <person name="Tapia R."/>
            <person name="Land M."/>
            <person name="Hauser L."/>
            <person name="Kyrpides N."/>
            <person name="Ivanova N."/>
            <person name="Pagani I."/>
            <person name="Siebers A."/>
            <person name="Allgaier M."/>
            <person name="Thelen M."/>
            <person name="Hugenholtz P."/>
            <person name="Gladden J."/>
            <person name="Woyke T."/>
        </authorList>
    </citation>
    <scope>NUCLEOTIDE SEQUENCE [LARGE SCALE GENOMIC DNA]</scope>
    <source>
        <strain evidence="4">225</strain>
    </source>
</reference>
<dbReference type="RefSeq" id="WP_013838376.1">
    <property type="nucleotide sequence ID" value="NC_015588.1"/>
</dbReference>
<keyword evidence="4" id="KW-1185">Reference proteome</keyword>
<dbReference type="KEGG" id="iva:Isova_1215"/>
<dbReference type="HOGENOM" id="CLU_719040_0_0_11"/>
<dbReference type="SUPFAM" id="SSF47240">
    <property type="entry name" value="Ferritin-like"/>
    <property type="match status" value="1"/>
</dbReference>
<dbReference type="EMBL" id="CP002810">
    <property type="protein sequence ID" value="AEG43984.1"/>
    <property type="molecule type" value="Genomic_DNA"/>
</dbReference>
<feature type="region of interest" description="Disordered" evidence="1">
    <location>
        <begin position="177"/>
        <end position="238"/>
    </location>
</feature>